<dbReference type="Proteomes" id="UP000291422">
    <property type="component" value="Unassembled WGS sequence"/>
</dbReference>
<organism evidence="3 5">
    <name type="scientific">Alternaria alternata</name>
    <name type="common">Alternaria rot fungus</name>
    <name type="synonym">Torula alternata</name>
    <dbReference type="NCBI Taxonomy" id="5599"/>
    <lineage>
        <taxon>Eukaryota</taxon>
        <taxon>Fungi</taxon>
        <taxon>Dikarya</taxon>
        <taxon>Ascomycota</taxon>
        <taxon>Pezizomycotina</taxon>
        <taxon>Dothideomycetes</taxon>
        <taxon>Pleosporomycetidae</taxon>
        <taxon>Pleosporales</taxon>
        <taxon>Pleosporineae</taxon>
        <taxon>Pleosporaceae</taxon>
        <taxon>Alternaria</taxon>
        <taxon>Alternaria sect. Alternaria</taxon>
        <taxon>Alternaria alternata complex</taxon>
    </lineage>
</organism>
<evidence type="ECO:0000313" key="5">
    <source>
        <dbReference type="Proteomes" id="UP000077248"/>
    </source>
</evidence>
<evidence type="ECO:0000313" key="6">
    <source>
        <dbReference type="Proteomes" id="UP000291422"/>
    </source>
</evidence>
<dbReference type="VEuPathDB" id="FungiDB:CC77DRAFT_1096229"/>
<reference evidence="3 5" key="1">
    <citation type="submission" date="2016-05" db="EMBL/GenBank/DDBJ databases">
        <title>Comparative analysis of secretome profiles of manganese(II)-oxidizing ascomycete fungi.</title>
        <authorList>
            <consortium name="DOE Joint Genome Institute"/>
            <person name="Zeiner C.A."/>
            <person name="Purvine S.O."/>
            <person name="Zink E.M."/>
            <person name="Wu S."/>
            <person name="Pasa-Tolic L."/>
            <person name="Chaput D.L."/>
            <person name="Haridas S."/>
            <person name="Grigoriev I.V."/>
            <person name="Santelli C.M."/>
            <person name="Hansel C.M."/>
        </authorList>
    </citation>
    <scope>NUCLEOTIDE SEQUENCE [LARGE SCALE GENOMIC DNA]</scope>
    <source>
        <strain evidence="3 5">SRC1lrK2f</strain>
    </source>
</reference>
<dbReference type="KEGG" id="aalt:CC77DRAFT_1096229"/>
<evidence type="ECO:0000313" key="4">
    <source>
        <dbReference type="EMBL" id="RYN77112.1"/>
    </source>
</evidence>
<gene>
    <name evidence="4" type="ORF">AA0117_g5249</name>
    <name evidence="3" type="ORF">CC77DRAFT_1096229</name>
</gene>
<feature type="transmembrane region" description="Helical" evidence="2">
    <location>
        <begin position="17"/>
        <end position="40"/>
    </location>
</feature>
<feature type="compositionally biased region" description="Polar residues" evidence="1">
    <location>
        <begin position="89"/>
        <end position="111"/>
    </location>
</feature>
<evidence type="ECO:0000256" key="2">
    <source>
        <dbReference type="SAM" id="Phobius"/>
    </source>
</evidence>
<dbReference type="AlphaFoldDB" id="A0A177DII7"/>
<evidence type="ECO:0000313" key="3">
    <source>
        <dbReference type="EMBL" id="OAG19011.1"/>
    </source>
</evidence>
<keyword evidence="2" id="KW-0812">Transmembrane</keyword>
<evidence type="ECO:0000256" key="1">
    <source>
        <dbReference type="SAM" id="MobiDB-lite"/>
    </source>
</evidence>
<dbReference type="Proteomes" id="UP000077248">
    <property type="component" value="Unassembled WGS sequence"/>
</dbReference>
<proteinExistence type="predicted"/>
<dbReference type="RefSeq" id="XP_018384432.1">
    <property type="nucleotide sequence ID" value="XM_018529831.1"/>
</dbReference>
<protein>
    <submittedName>
        <fullName evidence="3">Uncharacterized protein</fullName>
    </submittedName>
</protein>
<keyword evidence="2" id="KW-0472">Membrane</keyword>
<reference evidence="6" key="2">
    <citation type="journal article" date="2019" name="bioRxiv">
        <title>Genomics, evolutionary history and diagnostics of the Alternaria alternata species group including apple and Asian pear pathotypes.</title>
        <authorList>
            <person name="Armitage A.D."/>
            <person name="Cockerton H.M."/>
            <person name="Sreenivasaprasad S."/>
            <person name="Woodhall J.W."/>
            <person name="Lane C.R."/>
            <person name="Harrison R.J."/>
            <person name="Clarkson J.P."/>
        </authorList>
    </citation>
    <scope>NUCLEOTIDE SEQUENCE [LARGE SCALE GENOMIC DNA]</scope>
    <source>
        <strain evidence="6">FERA 1177</strain>
    </source>
</reference>
<keyword evidence="2" id="KW-1133">Transmembrane helix</keyword>
<sequence>MAPLQRRSANLSLQGTVAVIVLVVLFLSGVFCTIIFFKICSKQRRRERAMRRMQEERTPFVGAQYIAPAGAPSNGDEPPYAGQEPLRTELQNKQQYEYTGPSELQNDQENTGPLELQGGERPEPLPAQQLDGYVAAPTFDDSKPIELPANVMVNDANGKAQTQSGKAKHDI</sequence>
<name>A0A177DII7_ALTAL</name>
<dbReference type="GeneID" id="29115425"/>
<dbReference type="EMBL" id="KV441482">
    <property type="protein sequence ID" value="OAG19011.1"/>
    <property type="molecule type" value="Genomic_DNA"/>
</dbReference>
<keyword evidence="5" id="KW-1185">Reference proteome</keyword>
<feature type="region of interest" description="Disordered" evidence="1">
    <location>
        <begin position="61"/>
        <end position="133"/>
    </location>
</feature>
<dbReference type="EMBL" id="PDXD01000010">
    <property type="protein sequence ID" value="RYN77112.1"/>
    <property type="molecule type" value="Genomic_DNA"/>
</dbReference>
<dbReference type="OMA" id="MQEERTP"/>
<reference evidence="4" key="3">
    <citation type="journal article" date="2019" name="J. ISSAAS">
        <title>Genomics, evolutionary history and diagnostics of the Alternaria alternata species group including apple and Asian pear pathotypes.</title>
        <authorList>
            <person name="Armitage A.D."/>
            <person name="Cockerton H.M."/>
            <person name="Sreenivasaprasad S."/>
            <person name="Woodhall J."/>
            <person name="Lane C."/>
            <person name="Harrison R.J."/>
            <person name="Clarkson J.P."/>
        </authorList>
    </citation>
    <scope>NUCLEOTIDE SEQUENCE</scope>
    <source>
        <strain evidence="4">FERA 1177</strain>
    </source>
</reference>
<accession>A0A177DII7</accession>